<dbReference type="FunFam" id="3.30.70.270:FF:000001">
    <property type="entry name" value="Diguanylate cyclase domain protein"/>
    <property type="match status" value="1"/>
</dbReference>
<reference evidence="2" key="1">
    <citation type="submission" date="2016-10" db="EMBL/GenBank/DDBJ databases">
        <title>Draft genome sequences of four alkaliphilic bacteria belonging to the Anaerobacillus genus.</title>
        <authorList>
            <person name="Bassil N.M."/>
            <person name="Lloyd J.R."/>
        </authorList>
    </citation>
    <scope>NUCLEOTIDE SEQUENCE [LARGE SCALE GENOMIC DNA]</scope>
    <source>
        <strain evidence="2">NB2006</strain>
    </source>
</reference>
<dbReference type="InterPro" id="IPR003018">
    <property type="entry name" value="GAF"/>
</dbReference>
<dbReference type="InterPro" id="IPR043128">
    <property type="entry name" value="Rev_trsase/Diguanyl_cyclase"/>
</dbReference>
<dbReference type="GO" id="GO:0005886">
    <property type="term" value="C:plasma membrane"/>
    <property type="evidence" value="ECO:0007669"/>
    <property type="project" value="TreeGrafter"/>
</dbReference>
<dbReference type="EMBL" id="LQXD01000107">
    <property type="protein sequence ID" value="OIJ15411.1"/>
    <property type="molecule type" value="Genomic_DNA"/>
</dbReference>
<dbReference type="PANTHER" id="PTHR45138">
    <property type="entry name" value="REGULATORY COMPONENTS OF SENSORY TRANSDUCTION SYSTEM"/>
    <property type="match status" value="1"/>
</dbReference>
<dbReference type="InterPro" id="IPR000160">
    <property type="entry name" value="GGDEF_dom"/>
</dbReference>
<dbReference type="GO" id="GO:0052621">
    <property type="term" value="F:diguanylate cyclase activity"/>
    <property type="evidence" value="ECO:0007669"/>
    <property type="project" value="TreeGrafter"/>
</dbReference>
<gene>
    <name evidence="2" type="ORF">AWH56_11790</name>
</gene>
<proteinExistence type="predicted"/>
<dbReference type="InterPro" id="IPR029787">
    <property type="entry name" value="Nucleotide_cyclase"/>
</dbReference>
<dbReference type="SMART" id="SM00267">
    <property type="entry name" value="GGDEF"/>
    <property type="match status" value="1"/>
</dbReference>
<dbReference type="Pfam" id="PF00990">
    <property type="entry name" value="GGDEF"/>
    <property type="match status" value="1"/>
</dbReference>
<dbReference type="SMART" id="SM00065">
    <property type="entry name" value="GAF"/>
    <property type="match status" value="2"/>
</dbReference>
<dbReference type="GO" id="GO:1902201">
    <property type="term" value="P:negative regulation of bacterial-type flagellum-dependent cell motility"/>
    <property type="evidence" value="ECO:0007669"/>
    <property type="project" value="TreeGrafter"/>
</dbReference>
<organism evidence="2">
    <name type="scientific">Anaerobacillus isosaccharinicus</name>
    <dbReference type="NCBI Taxonomy" id="1532552"/>
    <lineage>
        <taxon>Bacteria</taxon>
        <taxon>Bacillati</taxon>
        <taxon>Bacillota</taxon>
        <taxon>Bacilli</taxon>
        <taxon>Bacillales</taxon>
        <taxon>Bacillaceae</taxon>
        <taxon>Anaerobacillus</taxon>
    </lineage>
</organism>
<dbReference type="NCBIfam" id="TIGR00254">
    <property type="entry name" value="GGDEF"/>
    <property type="match status" value="1"/>
</dbReference>
<accession>A0A1S2LSC2</accession>
<dbReference type="PANTHER" id="PTHR45138:SF9">
    <property type="entry name" value="DIGUANYLATE CYCLASE DGCM-RELATED"/>
    <property type="match status" value="1"/>
</dbReference>
<dbReference type="InterPro" id="IPR029016">
    <property type="entry name" value="GAF-like_dom_sf"/>
</dbReference>
<evidence type="ECO:0000313" key="2">
    <source>
        <dbReference type="EMBL" id="OIJ15411.1"/>
    </source>
</evidence>
<evidence type="ECO:0000259" key="1">
    <source>
        <dbReference type="PROSITE" id="PS50887"/>
    </source>
</evidence>
<name>A0A1S2LSC2_9BACI</name>
<comment type="caution">
    <text evidence="2">The sequence shown here is derived from an EMBL/GenBank/DDBJ whole genome shotgun (WGS) entry which is preliminary data.</text>
</comment>
<dbReference type="InterPro" id="IPR050469">
    <property type="entry name" value="Diguanylate_Cyclase"/>
</dbReference>
<dbReference type="CDD" id="cd01949">
    <property type="entry name" value="GGDEF"/>
    <property type="match status" value="1"/>
</dbReference>
<dbReference type="GO" id="GO:0043709">
    <property type="term" value="P:cell adhesion involved in single-species biofilm formation"/>
    <property type="evidence" value="ECO:0007669"/>
    <property type="project" value="TreeGrafter"/>
</dbReference>
<dbReference type="AlphaFoldDB" id="A0A1S2LSC2"/>
<dbReference type="Gene3D" id="3.30.450.40">
    <property type="match status" value="2"/>
</dbReference>
<sequence length="476" mass="54357">MNYEYVLKEQKRKELLLQVTKKFHSSMDVSAILSEIIDALKQVFPSFDIHLLLSHEWEVSNDLPVMQLSYGKDKSNEVATNAYLTGKIQIEDIVKERKSVVYAPLRGKQGVYGVLKIMASDSFVFPKHEIDFIEVLADTGGNAIENAELYQQSRQLVEDLQLINKTSHQLNSNLRLSETISYMTKQIKSSFEAKEIGFFMFRTNGDVEVIEGSTNYFLRETILVEINDFCEQIKKEKDALFIGDLASQEPYLLKPFRSFIAVPMVQSGELKGAVFIVHDHAYHFSFNKFKLLQSLIHHSTLAFTNSMLHEELEKLVITDHLTRLYARNFLDEKIEESMDKDAYGCFILIDIDNFKQINDIYGHQVGDDIIIQVANVLKKNIKNTDIAARWGGEELAVYLSKVDQEIGSVVAERIRQRVAEETSPSVTISCGVSDWKQVDEEKSLKALFKQADQALYTAKRSGKNVVIVYDENICCM</sequence>
<dbReference type="Gene3D" id="3.30.70.270">
    <property type="match status" value="1"/>
</dbReference>
<protein>
    <submittedName>
        <fullName evidence="2">GGDEF domain-containing protein</fullName>
    </submittedName>
</protein>
<dbReference type="PROSITE" id="PS50887">
    <property type="entry name" value="GGDEF"/>
    <property type="match status" value="1"/>
</dbReference>
<dbReference type="SUPFAM" id="SSF55781">
    <property type="entry name" value="GAF domain-like"/>
    <property type="match status" value="2"/>
</dbReference>
<dbReference type="Pfam" id="PF01590">
    <property type="entry name" value="GAF"/>
    <property type="match status" value="1"/>
</dbReference>
<dbReference type="SUPFAM" id="SSF55073">
    <property type="entry name" value="Nucleotide cyclase"/>
    <property type="match status" value="1"/>
</dbReference>
<feature type="domain" description="GGDEF" evidence="1">
    <location>
        <begin position="342"/>
        <end position="471"/>
    </location>
</feature>